<evidence type="ECO:0000313" key="2">
    <source>
        <dbReference type="Proteomes" id="UP000178379"/>
    </source>
</evidence>
<comment type="caution">
    <text evidence="1">The sequence shown here is derived from an EMBL/GenBank/DDBJ whole genome shotgun (WGS) entry which is preliminary data.</text>
</comment>
<organism evidence="1 2">
    <name type="scientific">Candidatus Muproteobacteria bacterium RBG_16_62_13</name>
    <dbReference type="NCBI Taxonomy" id="1817756"/>
    <lineage>
        <taxon>Bacteria</taxon>
        <taxon>Pseudomonadati</taxon>
        <taxon>Pseudomonadota</taxon>
        <taxon>Candidatus Muproteobacteria</taxon>
    </lineage>
</organism>
<dbReference type="STRING" id="1817756.A2140_07820"/>
<dbReference type="Pfam" id="PF13177">
    <property type="entry name" value="DNA_pol3_delta2"/>
    <property type="match status" value="1"/>
</dbReference>
<reference evidence="1 2" key="1">
    <citation type="journal article" date="2016" name="Nat. Commun.">
        <title>Thousands of microbial genomes shed light on interconnected biogeochemical processes in an aquifer system.</title>
        <authorList>
            <person name="Anantharaman K."/>
            <person name="Brown C.T."/>
            <person name="Hug L.A."/>
            <person name="Sharon I."/>
            <person name="Castelle C.J."/>
            <person name="Probst A.J."/>
            <person name="Thomas B.C."/>
            <person name="Singh A."/>
            <person name="Wilkins M.J."/>
            <person name="Karaoz U."/>
            <person name="Brodie E.L."/>
            <person name="Williams K.H."/>
            <person name="Hubbard S.S."/>
            <person name="Banfield J.F."/>
        </authorList>
    </citation>
    <scope>NUCLEOTIDE SEQUENCE [LARGE SCALE GENOMIC DNA]</scope>
</reference>
<name>A0A1F6SZ35_9PROT</name>
<dbReference type="Gene3D" id="3.40.50.300">
    <property type="entry name" value="P-loop containing nucleotide triphosphate hydrolases"/>
    <property type="match status" value="1"/>
</dbReference>
<gene>
    <name evidence="1" type="ORF">A2140_07820</name>
</gene>
<evidence type="ECO:0008006" key="3">
    <source>
        <dbReference type="Google" id="ProtNLM"/>
    </source>
</evidence>
<dbReference type="EMBL" id="MFSQ01000132">
    <property type="protein sequence ID" value="OGI38006.1"/>
    <property type="molecule type" value="Genomic_DNA"/>
</dbReference>
<accession>A0A1F6SZ35</accession>
<dbReference type="Proteomes" id="UP000178379">
    <property type="component" value="Unassembled WGS sequence"/>
</dbReference>
<protein>
    <recommendedName>
        <fullName evidence="3">DNA polymerase III subunit delta</fullName>
    </recommendedName>
</protein>
<dbReference type="SUPFAM" id="SSF52540">
    <property type="entry name" value="P-loop containing nucleoside triphosphate hydrolases"/>
    <property type="match status" value="1"/>
</dbReference>
<sequence length="189" mass="20527">MTGPVGLGKTALALRLAQALLCEHPETNPLDACGLCTGCKLLRAGTHPDLIRAEPPEGKSQITVDQVRELRGFLSLRPHQATHKIVVMSPAEAMNVNAANSLLKVLEEPPAGSLLLLVSSAPSRLPATIRSRCARIVVDLPAREEGVDWLCKTGASPGRRPICCWHWPEVRRHSPWSWPKKACWGNASD</sequence>
<dbReference type="PANTHER" id="PTHR11669">
    <property type="entry name" value="REPLICATION FACTOR C / DNA POLYMERASE III GAMMA-TAU SUBUNIT"/>
    <property type="match status" value="1"/>
</dbReference>
<proteinExistence type="predicted"/>
<dbReference type="AlphaFoldDB" id="A0A1F6SZ35"/>
<dbReference type="InterPro" id="IPR050238">
    <property type="entry name" value="DNA_Rep/Repair_Clamp_Loader"/>
</dbReference>
<dbReference type="GO" id="GO:0006261">
    <property type="term" value="P:DNA-templated DNA replication"/>
    <property type="evidence" value="ECO:0007669"/>
    <property type="project" value="TreeGrafter"/>
</dbReference>
<dbReference type="GO" id="GO:0009360">
    <property type="term" value="C:DNA polymerase III complex"/>
    <property type="evidence" value="ECO:0007669"/>
    <property type="project" value="TreeGrafter"/>
</dbReference>
<evidence type="ECO:0000313" key="1">
    <source>
        <dbReference type="EMBL" id="OGI38006.1"/>
    </source>
</evidence>
<dbReference type="InterPro" id="IPR027417">
    <property type="entry name" value="P-loop_NTPase"/>
</dbReference>
<dbReference type="PANTHER" id="PTHR11669:SF8">
    <property type="entry name" value="DNA POLYMERASE III SUBUNIT DELTA"/>
    <property type="match status" value="1"/>
</dbReference>